<keyword evidence="4 15" id="KW-0812">Transmembrane</keyword>
<evidence type="ECO:0000256" key="6">
    <source>
        <dbReference type="ARBA" id="ARBA00023034"/>
    </source>
</evidence>
<dbReference type="GO" id="GO:0043266">
    <property type="term" value="P:regulation of potassium ion transport"/>
    <property type="evidence" value="ECO:0007669"/>
    <property type="project" value="TreeGrafter"/>
</dbReference>
<feature type="transmembrane region" description="Helical" evidence="16">
    <location>
        <begin position="421"/>
        <end position="443"/>
    </location>
</feature>
<dbReference type="Proteomes" id="UP000542358">
    <property type="component" value="Unassembled WGS sequence"/>
</dbReference>
<dbReference type="FunFam" id="1.20.1070.10:FF:000099">
    <property type="entry name" value="D(2) dopamine receptor"/>
    <property type="match status" value="1"/>
</dbReference>
<evidence type="ECO:0000256" key="14">
    <source>
        <dbReference type="ARBA" id="ARBA00023288"/>
    </source>
</evidence>
<dbReference type="FunFam" id="1.20.1070.10:FF:000086">
    <property type="entry name" value="Dopamine D2 receptor 2"/>
    <property type="match status" value="1"/>
</dbReference>
<sequence>RVELAPGTWSPMDPLNLSWYDGDRNWSRALNASDAAQKPHYNYYAVLLTLLIFVIVFGNVLVCMAVSRERALQTTTNYLIVSLAVADLLVATLVMPWVVYLEVVGEWRFSRIHCDIFVTLDVMMCTASILNLCAISIDRYTAVAMPMLYNTRYSSKRRVTLMIAVVWVLSFAISCPLLFGLNNTGEGYEKECIIGNPAFVVYSSIVSFYVPFIVTLLVYVQIYIVLRRRRKRVSTKRSSHVLDSDTQAPLKDKCTHPEDVKLCTVIVKSNGSFQVNKRKVEAESHIEEMEMEMVSSTSPPEKTALKPTAPSNHQLIVPVASNRGNNSTLQAPLNSPGKVEKNGHAKESHHTAKVFEIHSLPNGKTRNLLKAVIRRKLSQQKEKKATQMLAIVLGVFIICWLPFFITHILNMHCDCNIPPAMYSAFTWLGYVNSAVNPIIYTTFNIEFRKAFMKILHC</sequence>
<evidence type="ECO:0000256" key="4">
    <source>
        <dbReference type="ARBA" id="ARBA00022692"/>
    </source>
</evidence>
<keyword evidence="14" id="KW-0449">Lipoprotein</keyword>
<dbReference type="EMBL" id="VZRR01005910">
    <property type="protein sequence ID" value="NWW06474.1"/>
    <property type="molecule type" value="Genomic_DNA"/>
</dbReference>
<keyword evidence="5 16" id="KW-1133">Transmembrane helix</keyword>
<dbReference type="SMART" id="SM01381">
    <property type="entry name" value="7TM_GPCR_Srsx"/>
    <property type="match status" value="1"/>
</dbReference>
<dbReference type="InterPro" id="IPR017452">
    <property type="entry name" value="GPCR_Rhodpsn_7TM"/>
</dbReference>
<evidence type="ECO:0000256" key="15">
    <source>
        <dbReference type="RuleBase" id="RU000688"/>
    </source>
</evidence>
<dbReference type="PANTHER" id="PTHR24248:SF87">
    <property type="entry name" value="D(2) DOPAMINE RECEPTOR"/>
    <property type="match status" value="1"/>
</dbReference>
<comment type="caution">
    <text evidence="18">The sequence shown here is derived from an EMBL/GenBank/DDBJ whole genome shotgun (WGS) entry which is preliminary data.</text>
</comment>
<dbReference type="Gene3D" id="1.20.1070.10">
    <property type="entry name" value="Rhodopsin 7-helix transmembrane proteins"/>
    <property type="match status" value="2"/>
</dbReference>
<organism evidence="18 19">
    <name type="scientific">Oreocharis arfaki</name>
    <name type="common">tit berrypecker</name>
    <dbReference type="NCBI Taxonomy" id="979223"/>
    <lineage>
        <taxon>Eukaryota</taxon>
        <taxon>Metazoa</taxon>
        <taxon>Chordata</taxon>
        <taxon>Craniata</taxon>
        <taxon>Vertebrata</taxon>
        <taxon>Euteleostomi</taxon>
        <taxon>Archelosauria</taxon>
        <taxon>Archosauria</taxon>
        <taxon>Dinosauria</taxon>
        <taxon>Saurischia</taxon>
        <taxon>Theropoda</taxon>
        <taxon>Coelurosauria</taxon>
        <taxon>Aves</taxon>
        <taxon>Neognathae</taxon>
        <taxon>Neoaves</taxon>
        <taxon>Telluraves</taxon>
        <taxon>Australaves</taxon>
        <taxon>Passeriformes</taxon>
        <taxon>Passeroidea</taxon>
        <taxon>Paramythiidae</taxon>
        <taxon>Oreocharis</taxon>
    </lineage>
</organism>
<feature type="transmembrane region" description="Helical" evidence="16">
    <location>
        <begin position="388"/>
        <end position="409"/>
    </location>
</feature>
<evidence type="ECO:0000256" key="1">
    <source>
        <dbReference type="ARBA" id="ARBA00004651"/>
    </source>
</evidence>
<dbReference type="CDD" id="cd15309">
    <property type="entry name" value="7tmA_D2_dopamine_R"/>
    <property type="match status" value="1"/>
</dbReference>
<keyword evidence="11 15" id="KW-0675">Receptor</keyword>
<evidence type="ECO:0000313" key="19">
    <source>
        <dbReference type="Proteomes" id="UP000542358"/>
    </source>
</evidence>
<evidence type="ECO:0000256" key="11">
    <source>
        <dbReference type="ARBA" id="ARBA00023170"/>
    </source>
</evidence>
<keyword evidence="13 15" id="KW-0807">Transducer</keyword>
<dbReference type="InterPro" id="IPR001922">
    <property type="entry name" value="Dopamine_D2_rcpt"/>
</dbReference>
<dbReference type="PROSITE" id="PS00237">
    <property type="entry name" value="G_PROTEIN_RECEP_F1_1"/>
    <property type="match status" value="1"/>
</dbReference>
<dbReference type="PANTHER" id="PTHR24248">
    <property type="entry name" value="ADRENERGIC RECEPTOR-RELATED G-PROTEIN COUPLED RECEPTOR"/>
    <property type="match status" value="1"/>
</dbReference>
<reference evidence="18 19" key="1">
    <citation type="submission" date="2019-09" db="EMBL/GenBank/DDBJ databases">
        <title>Bird 10,000 Genomes (B10K) Project - Family phase.</title>
        <authorList>
            <person name="Zhang G."/>
        </authorList>
    </citation>
    <scope>NUCLEOTIDE SEQUENCE [LARGE SCALE GENOMIC DNA]</scope>
    <source>
        <strain evidence="18">B10K-DU-029-42</strain>
        <tissue evidence="18">Muscle</tissue>
    </source>
</reference>
<gene>
    <name evidence="18" type="primary">Drd2</name>
    <name evidence="18" type="ORF">OREARF_R08282</name>
</gene>
<evidence type="ECO:0000256" key="2">
    <source>
        <dbReference type="ARBA" id="ARBA00004653"/>
    </source>
</evidence>
<evidence type="ECO:0000256" key="10">
    <source>
        <dbReference type="ARBA" id="ARBA00023157"/>
    </source>
</evidence>
<dbReference type="InterPro" id="IPR000276">
    <property type="entry name" value="GPCR_Rhodpsn"/>
</dbReference>
<comment type="similarity">
    <text evidence="15">Belongs to the G-protein coupled receptor 1 family.</text>
</comment>
<evidence type="ECO:0000256" key="8">
    <source>
        <dbReference type="ARBA" id="ARBA00023136"/>
    </source>
</evidence>
<dbReference type="GO" id="GO:0000139">
    <property type="term" value="C:Golgi membrane"/>
    <property type="evidence" value="ECO:0007669"/>
    <property type="project" value="UniProtKB-SubCell"/>
</dbReference>
<feature type="non-terminal residue" evidence="18">
    <location>
        <position position="457"/>
    </location>
</feature>
<feature type="transmembrane region" description="Helical" evidence="16">
    <location>
        <begin position="199"/>
        <end position="226"/>
    </location>
</feature>
<dbReference type="GO" id="GO:0051967">
    <property type="term" value="P:negative regulation of synaptic transmission, glutamatergic"/>
    <property type="evidence" value="ECO:0007669"/>
    <property type="project" value="TreeGrafter"/>
</dbReference>
<feature type="non-terminal residue" evidence="18">
    <location>
        <position position="1"/>
    </location>
</feature>
<feature type="transmembrane region" description="Helical" evidence="16">
    <location>
        <begin position="116"/>
        <end position="138"/>
    </location>
</feature>
<accession>A0A7K6K2U2</accession>
<comment type="subcellular location">
    <subcellularLocation>
        <location evidence="1">Cell membrane</location>
        <topology evidence="1">Multi-pass membrane protein</topology>
    </subcellularLocation>
    <subcellularLocation>
        <location evidence="2">Golgi apparatus membrane</location>
        <topology evidence="2">Multi-pass membrane protein</topology>
    </subcellularLocation>
</comment>
<protein>
    <submittedName>
        <fullName evidence="18">DRD2 protein</fullName>
    </submittedName>
</protein>
<evidence type="ECO:0000256" key="16">
    <source>
        <dbReference type="SAM" id="Phobius"/>
    </source>
</evidence>
<keyword evidence="3" id="KW-1003">Cell membrane</keyword>
<name>A0A7K6K2U2_9PASE</name>
<dbReference type="GO" id="GO:0004930">
    <property type="term" value="F:G protein-coupled receptor activity"/>
    <property type="evidence" value="ECO:0007669"/>
    <property type="project" value="UniProtKB-KW"/>
</dbReference>
<keyword evidence="8 16" id="KW-0472">Membrane</keyword>
<feature type="domain" description="G-protein coupled receptors family 1 profile" evidence="17">
    <location>
        <begin position="58"/>
        <end position="440"/>
    </location>
</feature>
<dbReference type="PRINTS" id="PR00237">
    <property type="entry name" value="GPCRRHODOPSN"/>
</dbReference>
<dbReference type="GO" id="GO:0014059">
    <property type="term" value="P:regulation of dopamine secretion"/>
    <property type="evidence" value="ECO:0007669"/>
    <property type="project" value="TreeGrafter"/>
</dbReference>
<proteinExistence type="inferred from homology"/>
<evidence type="ECO:0000256" key="7">
    <source>
        <dbReference type="ARBA" id="ARBA00023040"/>
    </source>
</evidence>
<dbReference type="GO" id="GO:0007195">
    <property type="term" value="P:adenylate cyclase-inhibiting dopamine receptor signaling pathway"/>
    <property type="evidence" value="ECO:0007669"/>
    <property type="project" value="InterPro"/>
</dbReference>
<evidence type="ECO:0000259" key="17">
    <source>
        <dbReference type="PROSITE" id="PS50262"/>
    </source>
</evidence>
<keyword evidence="19" id="KW-1185">Reference proteome</keyword>
<evidence type="ECO:0000256" key="12">
    <source>
        <dbReference type="ARBA" id="ARBA00023180"/>
    </source>
</evidence>
<dbReference type="GO" id="GO:0042734">
    <property type="term" value="C:presynaptic membrane"/>
    <property type="evidence" value="ECO:0007669"/>
    <property type="project" value="TreeGrafter"/>
</dbReference>
<dbReference type="SUPFAM" id="SSF81321">
    <property type="entry name" value="Family A G protein-coupled receptor-like"/>
    <property type="match status" value="1"/>
</dbReference>
<evidence type="ECO:0000313" key="18">
    <source>
        <dbReference type="EMBL" id="NWW06474.1"/>
    </source>
</evidence>
<dbReference type="GO" id="GO:0001591">
    <property type="term" value="F:dopamine neurotransmitter receptor activity, coupled via Gi/Go"/>
    <property type="evidence" value="ECO:0007669"/>
    <property type="project" value="TreeGrafter"/>
</dbReference>
<dbReference type="AlphaFoldDB" id="A0A7K6K2U2"/>
<feature type="transmembrane region" description="Helical" evidence="16">
    <location>
        <begin position="43"/>
        <end position="66"/>
    </location>
</feature>
<evidence type="ECO:0000256" key="13">
    <source>
        <dbReference type="ARBA" id="ARBA00023224"/>
    </source>
</evidence>
<keyword evidence="10" id="KW-1015">Disulfide bond</keyword>
<keyword evidence="12" id="KW-0325">Glycoprotein</keyword>
<dbReference type="GO" id="GO:0051481">
    <property type="term" value="P:negative regulation of cytosolic calcium ion concentration"/>
    <property type="evidence" value="ECO:0007669"/>
    <property type="project" value="TreeGrafter"/>
</dbReference>
<evidence type="ECO:0000256" key="3">
    <source>
        <dbReference type="ARBA" id="ARBA00022475"/>
    </source>
</evidence>
<keyword evidence="9" id="KW-0564">Palmitate</keyword>
<keyword evidence="6" id="KW-0333">Golgi apparatus</keyword>
<feature type="transmembrane region" description="Helical" evidence="16">
    <location>
        <begin position="78"/>
        <end position="100"/>
    </location>
</feature>
<dbReference type="GO" id="GO:0098978">
    <property type="term" value="C:glutamatergic synapse"/>
    <property type="evidence" value="ECO:0007669"/>
    <property type="project" value="TreeGrafter"/>
</dbReference>
<dbReference type="PRINTS" id="PR00567">
    <property type="entry name" value="DOPAMINED2R"/>
</dbReference>
<keyword evidence="7 15" id="KW-0297">G-protein coupled receptor</keyword>
<evidence type="ECO:0000256" key="5">
    <source>
        <dbReference type="ARBA" id="ARBA00022989"/>
    </source>
</evidence>
<dbReference type="PROSITE" id="PS50262">
    <property type="entry name" value="G_PROTEIN_RECEP_F1_2"/>
    <property type="match status" value="1"/>
</dbReference>
<dbReference type="InterPro" id="IPR000929">
    <property type="entry name" value="Dopamine_rcpt"/>
</dbReference>
<dbReference type="GO" id="GO:0060158">
    <property type="term" value="P:phospholipase C-activating dopamine receptor signaling pathway"/>
    <property type="evidence" value="ECO:0007669"/>
    <property type="project" value="TreeGrafter"/>
</dbReference>
<dbReference type="Pfam" id="PF00001">
    <property type="entry name" value="7tm_1"/>
    <property type="match status" value="1"/>
</dbReference>
<dbReference type="PRINTS" id="PR00242">
    <property type="entry name" value="DOPAMINER"/>
</dbReference>
<feature type="transmembrane region" description="Helical" evidence="16">
    <location>
        <begin position="159"/>
        <end position="179"/>
    </location>
</feature>
<evidence type="ECO:0000256" key="9">
    <source>
        <dbReference type="ARBA" id="ARBA00023139"/>
    </source>
</evidence>